<protein>
    <recommendedName>
        <fullName evidence="3">3D domain-containing protein</fullName>
    </recommendedName>
</protein>
<dbReference type="CDD" id="cd14667">
    <property type="entry name" value="3D_containing_proteins"/>
    <property type="match status" value="1"/>
</dbReference>
<reference evidence="2" key="1">
    <citation type="submission" date="2017-09" db="EMBL/GenBank/DDBJ databases">
        <title>Depth-based differentiation of microbial function through sediment-hosted aquifers and enrichment of novel symbionts in the deep terrestrial subsurface.</title>
        <authorList>
            <person name="Probst A.J."/>
            <person name="Ladd B."/>
            <person name="Jarett J.K."/>
            <person name="Geller-Mcgrath D.E."/>
            <person name="Sieber C.M.K."/>
            <person name="Emerson J.B."/>
            <person name="Anantharaman K."/>
            <person name="Thomas B.C."/>
            <person name="Malmstrom R."/>
            <person name="Stieglmeier M."/>
            <person name="Klingl A."/>
            <person name="Woyke T."/>
            <person name="Ryan C.M."/>
            <person name="Banfield J.F."/>
        </authorList>
    </citation>
    <scope>NUCLEOTIDE SEQUENCE [LARGE SCALE GENOMIC DNA]</scope>
</reference>
<dbReference type="Proteomes" id="UP000229166">
    <property type="component" value="Unassembled WGS sequence"/>
</dbReference>
<comment type="caution">
    <text evidence="1">The sequence shown here is derived from an EMBL/GenBank/DDBJ whole genome shotgun (WGS) entry which is preliminary data.</text>
</comment>
<accession>A0A2M7UU40</accession>
<organism evidence="1 2">
    <name type="scientific">Candidatus Nealsonbacteria bacterium CG_4_10_14_0_2_um_filter_40_15</name>
    <dbReference type="NCBI Taxonomy" id="1974682"/>
    <lineage>
        <taxon>Bacteria</taxon>
        <taxon>Candidatus Nealsoniibacteriota</taxon>
    </lineage>
</organism>
<dbReference type="EMBL" id="PFOZ01000044">
    <property type="protein sequence ID" value="PIZ86955.1"/>
    <property type="molecule type" value="Genomic_DNA"/>
</dbReference>
<evidence type="ECO:0000313" key="2">
    <source>
        <dbReference type="Proteomes" id="UP000229166"/>
    </source>
</evidence>
<evidence type="ECO:0008006" key="3">
    <source>
        <dbReference type="Google" id="ProtNLM"/>
    </source>
</evidence>
<dbReference type="AlphaFoldDB" id="A0A2M7UU40"/>
<evidence type="ECO:0000313" key="1">
    <source>
        <dbReference type="EMBL" id="PIZ86955.1"/>
    </source>
</evidence>
<sequence>MFLGISLSGMLIFEFGLPKTEAGSIPVNPPDVLIQSQIALLGGNALISTSDPSGPELKVVQKLPVIITAYSSTVWETDDSPFITASGAWVRDGIIANNYLPFGTKVRMPEIYGDKVFVVEDRMNWKKGNYQIDIWFPSRIEAKNFGAKRTYIEVLES</sequence>
<proteinExistence type="predicted"/>
<name>A0A2M7UU40_9BACT</name>
<dbReference type="InterPro" id="IPR059180">
    <property type="entry name" value="3D_YorM"/>
</dbReference>
<gene>
    <name evidence="1" type="ORF">COX92_02195</name>
</gene>